<evidence type="ECO:0000313" key="10">
    <source>
        <dbReference type="Proteomes" id="UP000463883"/>
    </source>
</evidence>
<feature type="transmembrane region" description="Helical" evidence="7">
    <location>
        <begin position="110"/>
        <end position="143"/>
    </location>
</feature>
<feature type="transmembrane region" description="Helical" evidence="7">
    <location>
        <begin position="78"/>
        <end position="98"/>
    </location>
</feature>
<accession>A0A6P1MJY1</accession>
<keyword evidence="3" id="KW-1003">Cell membrane</keyword>
<evidence type="ECO:0000256" key="7">
    <source>
        <dbReference type="SAM" id="Phobius"/>
    </source>
</evidence>
<feature type="transmembrane region" description="Helical" evidence="7">
    <location>
        <begin position="47"/>
        <end position="66"/>
    </location>
</feature>
<dbReference type="PRINTS" id="PR01837">
    <property type="entry name" value="MGTCSAPBPROT"/>
</dbReference>
<dbReference type="PANTHER" id="PTHR33778:SF1">
    <property type="entry name" value="MAGNESIUM TRANSPORTER YHID-RELATED"/>
    <property type="match status" value="1"/>
</dbReference>
<gene>
    <name evidence="9" type="ORF">Ami3637_01960</name>
</gene>
<keyword evidence="5 7" id="KW-1133">Transmembrane helix</keyword>
<reference evidence="9 10" key="1">
    <citation type="submission" date="2020-01" db="EMBL/GenBank/DDBJ databases">
        <title>Genomic analysis of Aminipila sp. CBA3637.</title>
        <authorList>
            <person name="Kim Y.B."/>
            <person name="Roh S.W."/>
        </authorList>
    </citation>
    <scope>NUCLEOTIDE SEQUENCE [LARGE SCALE GENOMIC DNA]</scope>
    <source>
        <strain evidence="9 10">CBA3637</strain>
    </source>
</reference>
<feature type="domain" description="MgtC/SapB/SrpB/YhiD N-terminal" evidence="8">
    <location>
        <begin position="22"/>
        <end position="148"/>
    </location>
</feature>
<dbReference type="InterPro" id="IPR049177">
    <property type="entry name" value="MgtC_SapB_SrpB_YhiD_N"/>
</dbReference>
<evidence type="ECO:0000259" key="8">
    <source>
        <dbReference type="Pfam" id="PF02308"/>
    </source>
</evidence>
<evidence type="ECO:0000256" key="1">
    <source>
        <dbReference type="ARBA" id="ARBA00004651"/>
    </source>
</evidence>
<comment type="similarity">
    <text evidence="2">Belongs to the MgtC/SapB family.</text>
</comment>
<dbReference type="KEGG" id="amic:Ami3637_01960"/>
<protein>
    <submittedName>
        <fullName evidence="9">MgtC/SapB family protein</fullName>
    </submittedName>
</protein>
<keyword evidence="4 7" id="KW-0812">Transmembrane</keyword>
<dbReference type="Pfam" id="PF02308">
    <property type="entry name" value="MgtC"/>
    <property type="match status" value="1"/>
</dbReference>
<keyword evidence="6 7" id="KW-0472">Membrane</keyword>
<dbReference type="GO" id="GO:0005886">
    <property type="term" value="C:plasma membrane"/>
    <property type="evidence" value="ECO:0007669"/>
    <property type="project" value="UniProtKB-SubCell"/>
</dbReference>
<dbReference type="AlphaFoldDB" id="A0A6P1MJY1"/>
<evidence type="ECO:0000256" key="6">
    <source>
        <dbReference type="ARBA" id="ARBA00023136"/>
    </source>
</evidence>
<evidence type="ECO:0000313" key="9">
    <source>
        <dbReference type="EMBL" id="QHI71325.1"/>
    </source>
</evidence>
<organism evidence="9 10">
    <name type="scientific">Aminipila terrae</name>
    <dbReference type="NCBI Taxonomy" id="2697030"/>
    <lineage>
        <taxon>Bacteria</taxon>
        <taxon>Bacillati</taxon>
        <taxon>Bacillota</taxon>
        <taxon>Clostridia</taxon>
        <taxon>Peptostreptococcales</taxon>
        <taxon>Anaerovoracaceae</taxon>
        <taxon>Aminipila</taxon>
    </lineage>
</organism>
<dbReference type="RefSeq" id="WP_162361100.1">
    <property type="nucleotide sequence ID" value="NZ_CP047591.1"/>
</dbReference>
<dbReference type="PANTHER" id="PTHR33778">
    <property type="entry name" value="PROTEIN MGTC"/>
    <property type="match status" value="1"/>
</dbReference>
<dbReference type="InterPro" id="IPR003416">
    <property type="entry name" value="MgtC/SapB/SrpB/YhiD_fam"/>
</dbReference>
<comment type="subcellular location">
    <subcellularLocation>
        <location evidence="1">Cell membrane</location>
        <topology evidence="1">Multi-pass membrane protein</topology>
    </subcellularLocation>
</comment>
<evidence type="ECO:0000256" key="5">
    <source>
        <dbReference type="ARBA" id="ARBA00022989"/>
    </source>
</evidence>
<feature type="transmembrane region" description="Helical" evidence="7">
    <location>
        <begin position="15"/>
        <end position="35"/>
    </location>
</feature>
<dbReference type="Proteomes" id="UP000463883">
    <property type="component" value="Chromosome"/>
</dbReference>
<keyword evidence="10" id="KW-1185">Reference proteome</keyword>
<evidence type="ECO:0000256" key="2">
    <source>
        <dbReference type="ARBA" id="ARBA00009298"/>
    </source>
</evidence>
<evidence type="ECO:0000256" key="4">
    <source>
        <dbReference type="ARBA" id="ARBA00022692"/>
    </source>
</evidence>
<evidence type="ECO:0000256" key="3">
    <source>
        <dbReference type="ARBA" id="ARBA00022475"/>
    </source>
</evidence>
<proteinExistence type="inferred from homology"/>
<sequence>MLAFQLPHYFYDVNIISVATRLLLAVVFGGIIGLERGANNHPAGFRTHILVCVGATLAMLTNQYISQYLTPGADPARLGAQVITGVGFLGVGTIFVTGKHKIKGLTTAAGLWASSCLGLALGIGFYSGASIAGILIFISLALLPKVENYFYQNARMINLYVEMDSLQNFKDFVSKIKSMDIAVLETHVSSSGPVASSGMAFHLSIKLPKNLKFAEVSMMFNDFKGMLLLEEI</sequence>
<dbReference type="EMBL" id="CP047591">
    <property type="protein sequence ID" value="QHI71325.1"/>
    <property type="molecule type" value="Genomic_DNA"/>
</dbReference>
<name>A0A6P1MJY1_9FIRM</name>